<proteinExistence type="predicted"/>
<feature type="chain" id="PRO_5015132381" description="DUF541 domain-containing protein" evidence="1">
    <location>
        <begin position="21"/>
        <end position="295"/>
    </location>
</feature>
<protein>
    <recommendedName>
        <fullName evidence="4">DUF541 domain-containing protein</fullName>
    </recommendedName>
</protein>
<sequence length="295" mass="31018">MFQRSSSFACLLWPILAACAAPAAAAAATPPAATPARPFVETSYVVAPDTVDDFSLRSSKYDPAAKAAGAGFLYVLKGHPELTINVFVYPAGQKESARAIADGMAGFRADLAAAVSSGTYAELHELGTQRFELGIVVEPAPKAASAMDKALVAAIAEAQRVPGEKLRMELRLDPEDAPARSNGYLFYKQLYYFKVRVSAAAQDIGPDAFDTLADQAARTLVPAIQVTNVGGCATPTLQIDPNGKPDQMALQLVRQSTLYQGFNCSKSAADAGIDRTAGNAPVIEIAYDAGDWASP</sequence>
<keyword evidence="1" id="KW-0732">Signal</keyword>
<dbReference type="AlphaFoldDB" id="A0A2P5Z9F0"/>
<dbReference type="GeneID" id="93879671"/>
<comment type="caution">
    <text evidence="2">The sequence shown here is derived from an EMBL/GenBank/DDBJ whole genome shotgun (WGS) entry which is preliminary data.</text>
</comment>
<evidence type="ECO:0000313" key="2">
    <source>
        <dbReference type="EMBL" id="PPU85274.1"/>
    </source>
</evidence>
<dbReference type="STRING" id="56458.SB85_04580"/>
<evidence type="ECO:0000313" key="3">
    <source>
        <dbReference type="Proteomes" id="UP000247346"/>
    </source>
</evidence>
<dbReference type="EMBL" id="MDEK01000001">
    <property type="protein sequence ID" value="PPU85274.1"/>
    <property type="molecule type" value="Genomic_DNA"/>
</dbReference>
<dbReference type="PROSITE" id="PS51257">
    <property type="entry name" value="PROKAR_LIPOPROTEIN"/>
    <property type="match status" value="1"/>
</dbReference>
<dbReference type="RefSeq" id="WP_010342138.1">
    <property type="nucleotide sequence ID" value="NZ_CP132343.1"/>
</dbReference>
<accession>A0A2P5Z9F0</accession>
<dbReference type="Proteomes" id="UP000247346">
    <property type="component" value="Unassembled WGS sequence"/>
</dbReference>
<evidence type="ECO:0000256" key="1">
    <source>
        <dbReference type="SAM" id="SignalP"/>
    </source>
</evidence>
<evidence type="ECO:0008006" key="4">
    <source>
        <dbReference type="Google" id="ProtNLM"/>
    </source>
</evidence>
<reference evidence="2 3" key="1">
    <citation type="submission" date="2016-08" db="EMBL/GenBank/DDBJ databases">
        <authorList>
            <person name="Seilhamer J.J."/>
        </authorList>
    </citation>
    <scope>NUCLEOTIDE SEQUENCE [LARGE SCALE GENOMIC DNA]</scope>
    <source>
        <strain evidence="2 3">CFBP4641</strain>
    </source>
</reference>
<gene>
    <name evidence="2" type="ORF">XsacCFBP4641_01390</name>
</gene>
<organism evidence="2 3">
    <name type="scientific">Xanthomonas sacchari</name>
    <dbReference type="NCBI Taxonomy" id="56458"/>
    <lineage>
        <taxon>Bacteria</taxon>
        <taxon>Pseudomonadati</taxon>
        <taxon>Pseudomonadota</taxon>
        <taxon>Gammaproteobacteria</taxon>
        <taxon>Lysobacterales</taxon>
        <taxon>Lysobacteraceae</taxon>
        <taxon>Xanthomonas</taxon>
    </lineage>
</organism>
<feature type="signal peptide" evidence="1">
    <location>
        <begin position="1"/>
        <end position="20"/>
    </location>
</feature>
<name>A0A2P5Z9F0_9XANT</name>